<protein>
    <submittedName>
        <fullName evidence="3">Pilus assembly protein TadG-related protein</fullName>
    </submittedName>
</protein>
<accession>A0ABW3FCE6</accession>
<dbReference type="RefSeq" id="WP_377211977.1">
    <property type="nucleotide sequence ID" value="NZ_JBHTJV010000003.1"/>
</dbReference>
<reference evidence="4" key="1">
    <citation type="journal article" date="2019" name="Int. J. Syst. Evol. Microbiol.">
        <title>The Global Catalogue of Microorganisms (GCM) 10K type strain sequencing project: providing services to taxonomists for standard genome sequencing and annotation.</title>
        <authorList>
            <consortium name="The Broad Institute Genomics Platform"/>
            <consortium name="The Broad Institute Genome Sequencing Center for Infectious Disease"/>
            <person name="Wu L."/>
            <person name="Ma J."/>
        </authorList>
    </citation>
    <scope>NUCLEOTIDE SEQUENCE [LARGE SCALE GENOMIC DNA]</scope>
    <source>
        <strain evidence="4">CCUG 60023</strain>
    </source>
</reference>
<evidence type="ECO:0000256" key="1">
    <source>
        <dbReference type="SAM" id="MobiDB-lite"/>
    </source>
</evidence>
<feature type="domain" description="Putative Flp pilus-assembly TadG-like N-terminal" evidence="2">
    <location>
        <begin position="12"/>
        <end position="56"/>
    </location>
</feature>
<evidence type="ECO:0000313" key="3">
    <source>
        <dbReference type="EMBL" id="MFD0916146.1"/>
    </source>
</evidence>
<proteinExistence type="predicted"/>
<gene>
    <name evidence="3" type="ORF">ACFQ14_06985</name>
</gene>
<dbReference type="Proteomes" id="UP001597101">
    <property type="component" value="Unassembled WGS sequence"/>
</dbReference>
<dbReference type="Gene3D" id="3.40.50.410">
    <property type="entry name" value="von Willebrand factor, type A domain"/>
    <property type="match status" value="2"/>
</dbReference>
<evidence type="ECO:0000259" key="2">
    <source>
        <dbReference type="Pfam" id="PF13400"/>
    </source>
</evidence>
<dbReference type="SUPFAM" id="SSF53300">
    <property type="entry name" value="vWA-like"/>
    <property type="match status" value="1"/>
</dbReference>
<evidence type="ECO:0000313" key="4">
    <source>
        <dbReference type="Proteomes" id="UP001597101"/>
    </source>
</evidence>
<keyword evidence="4" id="KW-1185">Reference proteome</keyword>
<name>A0ABW3FCE6_9HYPH</name>
<dbReference type="InterPro" id="IPR028087">
    <property type="entry name" value="Tad_N"/>
</dbReference>
<dbReference type="EMBL" id="JBHTJV010000003">
    <property type="protein sequence ID" value="MFD0916146.1"/>
    <property type="molecule type" value="Genomic_DNA"/>
</dbReference>
<sequence>MLKKFFKDTSANVALMTGGALLPMLVGVGVAVDASELYRAKQSFQAAVDAAALGAAKTLTRTGDTAKSRSHGEEIFTANIANLPRSQGSVVINTGNGDCSSNGVTATATLRHPMFFDKIHKVFSVQDDPGYANLSTSATVKCGGDTVEIALVLDNSGSMGDDGKLGTLKSAARNMVDTLADTVGQQSVPKPVQFAVIPFAGMVNVGPSNANATWMDKDGIASYHHEHFDWDSNDDVTKSNGIYFDSSGNKITRFSLYNNLGINWQGCVEQRPYPHHTTDEAPSNTQPDTLFVPSFAPDEPDDYSGRREQVRVDVSQTTIYCLRWYNWPYQSYCYEWNDPRWQRANYGYKYWGAYHPVAGYANRWNGDYDSNGVFTGGDSIDNNGPVITEDEYANNYLEDERGRPSSGNNPPKYAPEHTGRQSDQYKRQRWTWKYFNNPTVYDVNDNQSGFPSVAGLQGGPNFYCTTTPLRQLSTQHGQTKAAISAMEAEGATNIQQGIAWGWRALSPGEPLTEGRDYNVADNKKIMVVMTDGNNTYYPYSQFVDDNIVKNPSIYGSHAFNGGDYETPLRKRLFEGFTAIANPSDDFDTYRQVMDAHMLETCNNAKAAGIQIYTIAFDVPEGADVRKTLEACSSRGSQGEPLYYAADDNAELIETFREITEKISELSLTF</sequence>
<feature type="compositionally biased region" description="Basic and acidic residues" evidence="1">
    <location>
        <begin position="414"/>
        <end position="425"/>
    </location>
</feature>
<dbReference type="Pfam" id="PF13400">
    <property type="entry name" value="Tad"/>
    <property type="match status" value="1"/>
</dbReference>
<feature type="region of interest" description="Disordered" evidence="1">
    <location>
        <begin position="398"/>
        <end position="425"/>
    </location>
</feature>
<organism evidence="3 4">
    <name type="scientific">Pseudahrensia aquimaris</name>
    <dbReference type="NCBI Taxonomy" id="744461"/>
    <lineage>
        <taxon>Bacteria</taxon>
        <taxon>Pseudomonadati</taxon>
        <taxon>Pseudomonadota</taxon>
        <taxon>Alphaproteobacteria</taxon>
        <taxon>Hyphomicrobiales</taxon>
        <taxon>Ahrensiaceae</taxon>
        <taxon>Pseudahrensia</taxon>
    </lineage>
</organism>
<comment type="caution">
    <text evidence="3">The sequence shown here is derived from an EMBL/GenBank/DDBJ whole genome shotgun (WGS) entry which is preliminary data.</text>
</comment>
<dbReference type="InterPro" id="IPR036465">
    <property type="entry name" value="vWFA_dom_sf"/>
</dbReference>